<dbReference type="EMBL" id="CP019640">
    <property type="protein sequence ID" value="AQQ53270.1"/>
    <property type="molecule type" value="Genomic_DNA"/>
</dbReference>
<keyword evidence="2" id="KW-0732">Signal</keyword>
<evidence type="ECO:0008006" key="5">
    <source>
        <dbReference type="Google" id="ProtNLM"/>
    </source>
</evidence>
<keyword evidence="4" id="KW-1185">Reference proteome</keyword>
<feature type="compositionally biased region" description="Acidic residues" evidence="1">
    <location>
        <begin position="51"/>
        <end position="76"/>
    </location>
</feature>
<sequence length="225" mass="25313">MRKIIFALTLTAGVLAGCSAGADETATNEENDTVDVTQETASAEVAGTGNDEIETEDEEVTDEQSGDEEPLEEAESEKELFSHETTYYRPAIPDNSITPEQWQDLNSVAYLMPEKVEDAQVFASLEDYLASLRKSWQPESDFRQELPNSQFEEDSNLALSANVYLNHFAEEAANLGIKNEIDALKEAAFTLHRNFYGSHQEKLNETLRQDFEQRLNHVTDLLEIE</sequence>
<feature type="chain" id="PRO_5012749584" description="NDxxF motif lipoprotein" evidence="2">
    <location>
        <begin position="23"/>
        <end position="225"/>
    </location>
</feature>
<reference evidence="3 4" key="1">
    <citation type="submission" date="2017-02" db="EMBL/GenBank/DDBJ databases">
        <title>The complete genomic sequence of a novel cold adapted crude oil-degrading bacterium Planococcus qaidamina Y42.</title>
        <authorList>
            <person name="Yang R."/>
        </authorList>
    </citation>
    <scope>NUCLEOTIDE SEQUENCE [LARGE SCALE GENOMIC DNA]</scope>
    <source>
        <strain evidence="3 4">Y42</strain>
    </source>
</reference>
<organism evidence="3 4">
    <name type="scientific">Planococcus lenghuensis</name>
    <dbReference type="NCBI Taxonomy" id="2213202"/>
    <lineage>
        <taxon>Bacteria</taxon>
        <taxon>Bacillati</taxon>
        <taxon>Bacillota</taxon>
        <taxon>Bacilli</taxon>
        <taxon>Bacillales</taxon>
        <taxon>Caryophanaceae</taxon>
        <taxon>Planococcus</taxon>
    </lineage>
</organism>
<accession>A0A1Q2KYI6</accession>
<evidence type="ECO:0000313" key="4">
    <source>
        <dbReference type="Proteomes" id="UP000188184"/>
    </source>
</evidence>
<feature type="region of interest" description="Disordered" evidence="1">
    <location>
        <begin position="23"/>
        <end position="81"/>
    </location>
</feature>
<evidence type="ECO:0000256" key="2">
    <source>
        <dbReference type="SAM" id="SignalP"/>
    </source>
</evidence>
<dbReference type="AlphaFoldDB" id="A0A1Q2KYI6"/>
<proteinExistence type="predicted"/>
<gene>
    <name evidence="3" type="ORF">B0X71_09380</name>
</gene>
<dbReference type="Proteomes" id="UP000188184">
    <property type="component" value="Chromosome"/>
</dbReference>
<dbReference type="KEGG" id="pmar:B0X71_09380"/>
<evidence type="ECO:0000256" key="1">
    <source>
        <dbReference type="SAM" id="MobiDB-lite"/>
    </source>
</evidence>
<protein>
    <recommendedName>
        <fullName evidence="5">NDxxF motif lipoprotein</fullName>
    </recommendedName>
</protein>
<name>A0A1Q2KYI6_9BACL</name>
<evidence type="ECO:0000313" key="3">
    <source>
        <dbReference type="EMBL" id="AQQ53270.1"/>
    </source>
</evidence>
<dbReference type="RefSeq" id="WP_077589158.1">
    <property type="nucleotide sequence ID" value="NZ_CP019640.1"/>
</dbReference>
<feature type="signal peptide" evidence="2">
    <location>
        <begin position="1"/>
        <end position="22"/>
    </location>
</feature>
<dbReference type="PROSITE" id="PS51257">
    <property type="entry name" value="PROKAR_LIPOPROTEIN"/>
    <property type="match status" value="1"/>
</dbReference>